<feature type="region of interest" description="Disordered" evidence="6">
    <location>
        <begin position="471"/>
        <end position="565"/>
    </location>
</feature>
<evidence type="ECO:0000259" key="8">
    <source>
        <dbReference type="PROSITE" id="PS51293"/>
    </source>
</evidence>
<dbReference type="GO" id="GO:0010468">
    <property type="term" value="P:regulation of gene expression"/>
    <property type="evidence" value="ECO:0007669"/>
    <property type="project" value="UniProtKB-ARBA"/>
</dbReference>
<evidence type="ECO:0000256" key="5">
    <source>
        <dbReference type="ARBA" id="ARBA00023242"/>
    </source>
</evidence>
<dbReference type="PANTHER" id="PTHR12802">
    <property type="entry name" value="SWI/SNF COMPLEX-RELATED"/>
    <property type="match status" value="1"/>
</dbReference>
<dbReference type="EMBL" id="GDJX01008466">
    <property type="protein sequence ID" value="JAT59470.1"/>
    <property type="molecule type" value="Transcribed_RNA"/>
</dbReference>
<keyword evidence="2" id="KW-0805">Transcription regulation</keyword>
<evidence type="ECO:0000313" key="11">
    <source>
        <dbReference type="EMBL" id="JAT59470.1"/>
    </source>
</evidence>
<reference evidence="11" key="1">
    <citation type="submission" date="2015-07" db="EMBL/GenBank/DDBJ databases">
        <title>Transcriptome Assembly of Anthurium amnicola.</title>
        <authorList>
            <person name="Suzuki J."/>
        </authorList>
    </citation>
    <scope>NUCLEOTIDE SEQUENCE</scope>
</reference>
<feature type="compositionally biased region" description="Polar residues" evidence="6">
    <location>
        <begin position="481"/>
        <end position="491"/>
    </location>
</feature>
<evidence type="ECO:0000313" key="10">
    <source>
        <dbReference type="EMBL" id="JAT45088.1"/>
    </source>
</evidence>
<feature type="domain" description="HTH myb-type" evidence="9">
    <location>
        <begin position="19"/>
        <end position="73"/>
    </location>
</feature>
<feature type="domain" description="SANT" evidence="8">
    <location>
        <begin position="22"/>
        <end position="73"/>
    </location>
</feature>
<dbReference type="CDD" id="cd00167">
    <property type="entry name" value="SANT"/>
    <property type="match status" value="1"/>
</dbReference>
<sequence>MGTCSSGEDLIIKVRKPYTITKQRERWTEEEHNKFLEALKLYGRAWQRIEEHIGTKTAIQIRSHAQKFFSKIEKEAVAKGIPLGEVHDIDIPPPRPKRKPHNPYPRKICVAVVSSCVDRKDGRPLTHFPSLYSKKKTPDLERGVPDEKHTRIQVLERTKVTPKDGECSGSLSLFQDAPCASIAPESKSPRDACTLREFIIPVKEIKDKVTDDEYSPTAGENVPDSTDVDIGRLDGLSIDTKMKLAQERMVGLTQPQKCCMPLINEVEVNNSYPKHVPVYSINGDNNKVVESRASDATNLTSLPNAEVHSNSNYSTIPSISATAAHHNSTPMSSVHQPFAALSPFTQFFGTLDSYTSFANISSTFSSLILSTLLQNPAAHAAASLAASFWPTADIKTPKESASETSGIPVSDMNPSPNMAAIAAATVAAASAWWATHGMLPFCQPNFHSCFAFAPVPTSTAPRTEITQATEENKEKKVEVTQDCTQKNQQNFDPEFSEAPREKISLTSSAGSDESQEKANSRGAKHKSPALSQLKLTPDARLHESIKTKGKKKLDRSSCGSNTLSSSEVETDTVLKNLEEVREEPKVVHSSHHHPCVDTSNYRLRGSSNMTESWKEVSEEGRLAFQALFSREVLPQSFSPPCTKDGMMKHVLEKEVAALPVELNGHACAATDSEHVHVVDRNCSTLQRKIIDSGLLTNEIGHGKLKFHRTGFKPYKRCSMEAKENKAVPIEGKCNKRIRLQGEASM</sequence>
<dbReference type="PROSITE" id="PS51293">
    <property type="entry name" value="SANT"/>
    <property type="match status" value="1"/>
</dbReference>
<dbReference type="EMBL" id="GDJX01022848">
    <property type="protein sequence ID" value="JAT45088.1"/>
    <property type="molecule type" value="Transcribed_RNA"/>
</dbReference>
<evidence type="ECO:0000259" key="9">
    <source>
        <dbReference type="PROSITE" id="PS51294"/>
    </source>
</evidence>
<dbReference type="InterPro" id="IPR006447">
    <property type="entry name" value="Myb_dom_plants"/>
</dbReference>
<evidence type="ECO:0000256" key="4">
    <source>
        <dbReference type="ARBA" id="ARBA00023163"/>
    </source>
</evidence>
<organism evidence="11">
    <name type="scientific">Anthurium amnicola</name>
    <dbReference type="NCBI Taxonomy" id="1678845"/>
    <lineage>
        <taxon>Eukaryota</taxon>
        <taxon>Viridiplantae</taxon>
        <taxon>Streptophyta</taxon>
        <taxon>Embryophyta</taxon>
        <taxon>Tracheophyta</taxon>
        <taxon>Spermatophyta</taxon>
        <taxon>Magnoliopsida</taxon>
        <taxon>Liliopsida</taxon>
        <taxon>Araceae</taxon>
        <taxon>Pothoideae</taxon>
        <taxon>Potheae</taxon>
        <taxon>Anthurium</taxon>
    </lineage>
</organism>
<dbReference type="InterPro" id="IPR001005">
    <property type="entry name" value="SANT/Myb"/>
</dbReference>
<keyword evidence="4" id="KW-0804">Transcription</keyword>
<evidence type="ECO:0000256" key="3">
    <source>
        <dbReference type="ARBA" id="ARBA00023125"/>
    </source>
</evidence>
<dbReference type="InterPro" id="IPR009057">
    <property type="entry name" value="Homeodomain-like_sf"/>
</dbReference>
<dbReference type="NCBIfam" id="TIGR01557">
    <property type="entry name" value="myb_SHAQKYF"/>
    <property type="match status" value="1"/>
</dbReference>
<keyword evidence="5" id="KW-0539">Nucleus</keyword>
<keyword evidence="3" id="KW-0238">DNA-binding</keyword>
<evidence type="ECO:0000259" key="7">
    <source>
        <dbReference type="PROSITE" id="PS50090"/>
    </source>
</evidence>
<protein>
    <submittedName>
        <fullName evidence="11">Protein LHY</fullName>
    </submittedName>
</protein>
<dbReference type="GO" id="GO:0005634">
    <property type="term" value="C:nucleus"/>
    <property type="evidence" value="ECO:0007669"/>
    <property type="project" value="UniProtKB-SubCell"/>
</dbReference>
<proteinExistence type="predicted"/>
<dbReference type="PANTHER" id="PTHR12802:SF174">
    <property type="entry name" value="LATE ELONGATED HYPOCOTYL-LIKE PROTEIN"/>
    <property type="match status" value="1"/>
</dbReference>
<feature type="compositionally biased region" description="Basic and acidic residues" evidence="6">
    <location>
        <begin position="537"/>
        <end position="546"/>
    </location>
</feature>
<accession>A0A1D1YXV3</accession>
<dbReference type="SUPFAM" id="SSF46689">
    <property type="entry name" value="Homeodomain-like"/>
    <property type="match status" value="1"/>
</dbReference>
<dbReference type="PROSITE" id="PS50090">
    <property type="entry name" value="MYB_LIKE"/>
    <property type="match status" value="1"/>
</dbReference>
<dbReference type="InterPro" id="IPR017930">
    <property type="entry name" value="Myb_dom"/>
</dbReference>
<dbReference type="AlphaFoldDB" id="A0A1D1YXV3"/>
<evidence type="ECO:0000256" key="1">
    <source>
        <dbReference type="ARBA" id="ARBA00004123"/>
    </source>
</evidence>
<dbReference type="Pfam" id="PF00249">
    <property type="entry name" value="Myb_DNA-binding"/>
    <property type="match status" value="1"/>
</dbReference>
<evidence type="ECO:0000256" key="2">
    <source>
        <dbReference type="ARBA" id="ARBA00023015"/>
    </source>
</evidence>
<comment type="subcellular location">
    <subcellularLocation>
        <location evidence="1">Nucleus</location>
    </subcellularLocation>
</comment>
<feature type="domain" description="Myb-like" evidence="7">
    <location>
        <begin position="19"/>
        <end position="69"/>
    </location>
</feature>
<dbReference type="PROSITE" id="PS51294">
    <property type="entry name" value="HTH_MYB"/>
    <property type="match status" value="1"/>
</dbReference>
<evidence type="ECO:0000256" key="6">
    <source>
        <dbReference type="SAM" id="MobiDB-lite"/>
    </source>
</evidence>
<dbReference type="FunFam" id="1.10.10.60:FF:000023">
    <property type="entry name" value="protein REVEILLE 6 isoform X1"/>
    <property type="match status" value="1"/>
</dbReference>
<gene>
    <name evidence="11" type="primary">LHY_0</name>
    <name evidence="10" type="synonym">LHY_4</name>
    <name evidence="10" type="ORF">g.67352</name>
    <name evidence="11" type="ORF">g.67358</name>
</gene>
<dbReference type="InterPro" id="IPR017884">
    <property type="entry name" value="SANT_dom"/>
</dbReference>
<name>A0A1D1YXV3_9ARAE</name>
<dbReference type="GO" id="GO:0003677">
    <property type="term" value="F:DNA binding"/>
    <property type="evidence" value="ECO:0007669"/>
    <property type="project" value="UniProtKB-KW"/>
</dbReference>
<dbReference type="SMART" id="SM00717">
    <property type="entry name" value="SANT"/>
    <property type="match status" value="1"/>
</dbReference>
<dbReference type="Gene3D" id="1.10.10.60">
    <property type="entry name" value="Homeodomain-like"/>
    <property type="match status" value="1"/>
</dbReference>